<accession>A0A6N7VRY0</accession>
<evidence type="ECO:0000256" key="5">
    <source>
        <dbReference type="ARBA" id="ARBA00022741"/>
    </source>
</evidence>
<dbReference type="InterPro" id="IPR011712">
    <property type="entry name" value="Sig_transdc_His_kin_sub3_dim/P"/>
</dbReference>
<dbReference type="GO" id="GO:0005524">
    <property type="term" value="F:ATP binding"/>
    <property type="evidence" value="ECO:0007669"/>
    <property type="project" value="UniProtKB-KW"/>
</dbReference>
<keyword evidence="8" id="KW-0902">Two-component regulatory system</keyword>
<evidence type="ECO:0000256" key="7">
    <source>
        <dbReference type="ARBA" id="ARBA00022840"/>
    </source>
</evidence>
<dbReference type="AlphaFoldDB" id="A0A6N7VRY0"/>
<evidence type="ECO:0000256" key="9">
    <source>
        <dbReference type="SAM" id="Phobius"/>
    </source>
</evidence>
<evidence type="ECO:0000313" key="12">
    <source>
        <dbReference type="EMBL" id="MSS83710.1"/>
    </source>
</evidence>
<evidence type="ECO:0000256" key="3">
    <source>
        <dbReference type="ARBA" id="ARBA00022553"/>
    </source>
</evidence>
<evidence type="ECO:0000256" key="6">
    <source>
        <dbReference type="ARBA" id="ARBA00022777"/>
    </source>
</evidence>
<evidence type="ECO:0000256" key="8">
    <source>
        <dbReference type="ARBA" id="ARBA00023012"/>
    </source>
</evidence>
<keyword evidence="5" id="KW-0547">Nucleotide-binding</keyword>
<dbReference type="GO" id="GO:0046983">
    <property type="term" value="F:protein dimerization activity"/>
    <property type="evidence" value="ECO:0007669"/>
    <property type="project" value="InterPro"/>
</dbReference>
<feature type="signal peptide" evidence="10">
    <location>
        <begin position="1"/>
        <end position="35"/>
    </location>
</feature>
<feature type="transmembrane region" description="Helical" evidence="9">
    <location>
        <begin position="35"/>
        <end position="55"/>
    </location>
</feature>
<dbReference type="GO" id="GO:0000155">
    <property type="term" value="F:phosphorelay sensor kinase activity"/>
    <property type="evidence" value="ECO:0007669"/>
    <property type="project" value="InterPro"/>
</dbReference>
<keyword evidence="13" id="KW-1185">Reference proteome</keyword>
<dbReference type="CDD" id="cd16917">
    <property type="entry name" value="HATPase_UhpB-NarQ-NarX-like"/>
    <property type="match status" value="1"/>
</dbReference>
<gene>
    <name evidence="12" type="ORF">FYJ24_02815</name>
</gene>
<keyword evidence="9" id="KW-1133">Transmembrane helix</keyword>
<dbReference type="EMBL" id="VULO01000003">
    <property type="protein sequence ID" value="MSS83710.1"/>
    <property type="molecule type" value="Genomic_DNA"/>
</dbReference>
<proteinExistence type="predicted"/>
<evidence type="ECO:0000259" key="11">
    <source>
        <dbReference type="Pfam" id="PF07730"/>
    </source>
</evidence>
<comment type="catalytic activity">
    <reaction evidence="1">
        <text>ATP + protein L-histidine = ADP + protein N-phospho-L-histidine.</text>
        <dbReference type="EC" id="2.7.13.3"/>
    </reaction>
</comment>
<keyword evidence="4" id="KW-0808">Transferase</keyword>
<dbReference type="RefSeq" id="WP_154543418.1">
    <property type="nucleotide sequence ID" value="NZ_VULO01000003.1"/>
</dbReference>
<dbReference type="Gene3D" id="1.20.5.1930">
    <property type="match status" value="1"/>
</dbReference>
<reference evidence="12 13" key="1">
    <citation type="submission" date="2019-08" db="EMBL/GenBank/DDBJ databases">
        <title>In-depth cultivation of the pig gut microbiome towards novel bacterial diversity and tailored functional studies.</title>
        <authorList>
            <person name="Wylensek D."/>
            <person name="Hitch T.C.A."/>
            <person name="Clavel T."/>
        </authorList>
    </citation>
    <scope>NUCLEOTIDE SEQUENCE [LARGE SCALE GENOMIC DNA]</scope>
    <source>
        <strain evidence="12 13">WB03_NA08</strain>
    </source>
</reference>
<keyword evidence="9" id="KW-0812">Transmembrane</keyword>
<dbReference type="GO" id="GO:0016020">
    <property type="term" value="C:membrane"/>
    <property type="evidence" value="ECO:0007669"/>
    <property type="project" value="InterPro"/>
</dbReference>
<keyword evidence="3" id="KW-0597">Phosphoprotein</keyword>
<evidence type="ECO:0000313" key="13">
    <source>
        <dbReference type="Proteomes" id="UP000470875"/>
    </source>
</evidence>
<dbReference type="InterPro" id="IPR050482">
    <property type="entry name" value="Sensor_HK_TwoCompSys"/>
</dbReference>
<keyword evidence="10" id="KW-0732">Signal</keyword>
<protein>
    <recommendedName>
        <fullName evidence="2">histidine kinase</fullName>
        <ecNumber evidence="2">2.7.13.3</ecNumber>
    </recommendedName>
</protein>
<dbReference type="SUPFAM" id="SSF55874">
    <property type="entry name" value="ATPase domain of HSP90 chaperone/DNA topoisomerase II/histidine kinase"/>
    <property type="match status" value="1"/>
</dbReference>
<dbReference type="EC" id="2.7.13.3" evidence="2"/>
<feature type="domain" description="Signal transduction histidine kinase subgroup 3 dimerisation and phosphoacceptor" evidence="11">
    <location>
        <begin position="140"/>
        <end position="205"/>
    </location>
</feature>
<feature type="chain" id="PRO_5038928038" description="histidine kinase" evidence="10">
    <location>
        <begin position="36"/>
        <end position="354"/>
    </location>
</feature>
<dbReference type="InterPro" id="IPR036890">
    <property type="entry name" value="HATPase_C_sf"/>
</dbReference>
<keyword evidence="7" id="KW-0067">ATP-binding</keyword>
<dbReference type="Pfam" id="PF07730">
    <property type="entry name" value="HisKA_3"/>
    <property type="match status" value="1"/>
</dbReference>
<keyword evidence="9" id="KW-0472">Membrane</keyword>
<name>A0A6N7VRY0_9ACTO</name>
<dbReference type="Gene3D" id="3.30.565.10">
    <property type="entry name" value="Histidine kinase-like ATPase, C-terminal domain"/>
    <property type="match status" value="1"/>
</dbReference>
<evidence type="ECO:0000256" key="4">
    <source>
        <dbReference type="ARBA" id="ARBA00022679"/>
    </source>
</evidence>
<evidence type="ECO:0000256" key="2">
    <source>
        <dbReference type="ARBA" id="ARBA00012438"/>
    </source>
</evidence>
<feature type="transmembrane region" description="Helical" evidence="9">
    <location>
        <begin position="62"/>
        <end position="79"/>
    </location>
</feature>
<organism evidence="12 13">
    <name type="scientific">Scrofimicrobium canadense</name>
    <dbReference type="NCBI Taxonomy" id="2652290"/>
    <lineage>
        <taxon>Bacteria</taxon>
        <taxon>Bacillati</taxon>
        <taxon>Actinomycetota</taxon>
        <taxon>Actinomycetes</taxon>
        <taxon>Actinomycetales</taxon>
        <taxon>Actinomycetaceae</taxon>
        <taxon>Scrofimicrobium</taxon>
    </lineage>
</organism>
<dbReference type="PANTHER" id="PTHR24421">
    <property type="entry name" value="NITRATE/NITRITE SENSOR PROTEIN NARX-RELATED"/>
    <property type="match status" value="1"/>
</dbReference>
<dbReference type="PANTHER" id="PTHR24421:SF10">
    <property type="entry name" value="NITRATE_NITRITE SENSOR PROTEIN NARQ"/>
    <property type="match status" value="1"/>
</dbReference>
<evidence type="ECO:0000256" key="10">
    <source>
        <dbReference type="SAM" id="SignalP"/>
    </source>
</evidence>
<dbReference type="Proteomes" id="UP000470875">
    <property type="component" value="Unassembled WGS sequence"/>
</dbReference>
<comment type="caution">
    <text evidence="12">The sequence shown here is derived from an EMBL/GenBank/DDBJ whole genome shotgun (WGS) entry which is preliminary data.</text>
</comment>
<sequence length="354" mass="38254">MWLLVVICLLCVWLRHRFPLTTAMAALLAFTFACAAQMTLLATGITVAVTTYILGNQRSRKVTYIWGILATTAITALSFSAGKGSSLDPTIFQFAAVVAISAALGDSSRSRRQHLRSVTERAERAERTREAEAHRAVAEERLRIAHDLHDVVAHKISVISLNAGVASSAIDSNPTKAPEALATIRKASRSVLGDIGELMQYLRRQDSTDPGAGARLRPLPGMGEISDLIDSMRKSGLSVNYHVDASETPDMPFTSELRSATQTVAYRVIQEGLTNAPKYGTGTANIDMTRKKDSVEITIINEVTAASTTKSPSTGWGLRGLQERTQAVGGTMTTRHTSTQFIFVAELPVSHDSI</sequence>
<keyword evidence="6 12" id="KW-0418">Kinase</keyword>
<evidence type="ECO:0000256" key="1">
    <source>
        <dbReference type="ARBA" id="ARBA00000085"/>
    </source>
</evidence>